<evidence type="ECO:0000313" key="14">
    <source>
        <dbReference type="Proteomes" id="UP000283734"/>
    </source>
</evidence>
<evidence type="ECO:0000256" key="3">
    <source>
        <dbReference type="ARBA" id="ARBA00022898"/>
    </source>
</evidence>
<dbReference type="FunFam" id="3.20.10.10:FF:000002">
    <property type="entry name" value="D-alanine aminotransferase"/>
    <property type="match status" value="1"/>
</dbReference>
<dbReference type="PANTHER" id="PTHR42743:SF10">
    <property type="entry name" value="D-ALANINE AMINOTRANSFERASE"/>
    <property type="match status" value="1"/>
</dbReference>
<dbReference type="Proteomes" id="UP000283734">
    <property type="component" value="Unassembled WGS sequence"/>
</dbReference>
<evidence type="ECO:0000256" key="1">
    <source>
        <dbReference type="ARBA" id="ARBA00001933"/>
    </source>
</evidence>
<dbReference type="GO" id="GO:0008483">
    <property type="term" value="F:transaminase activity"/>
    <property type="evidence" value="ECO:0007669"/>
    <property type="project" value="UniProtKB-KW"/>
</dbReference>
<evidence type="ECO:0000313" key="13">
    <source>
        <dbReference type="EMBL" id="RJG17176.1"/>
    </source>
</evidence>
<dbReference type="GO" id="GO:0046656">
    <property type="term" value="P:folic acid biosynthetic process"/>
    <property type="evidence" value="ECO:0007669"/>
    <property type="project" value="UniProtKB-KW"/>
</dbReference>
<dbReference type="SUPFAM" id="SSF56752">
    <property type="entry name" value="D-aminoacid aminotransferase-like PLP-dependent enzymes"/>
    <property type="match status" value="1"/>
</dbReference>
<evidence type="ECO:0000256" key="9">
    <source>
        <dbReference type="ARBA" id="ARBA00069174"/>
    </source>
</evidence>
<dbReference type="InterPro" id="IPR018300">
    <property type="entry name" value="Aminotrans_IV_CS"/>
</dbReference>
<evidence type="ECO:0000256" key="8">
    <source>
        <dbReference type="ARBA" id="ARBA00054027"/>
    </source>
</evidence>
<dbReference type="EMBL" id="QYYA01000003">
    <property type="protein sequence ID" value="RJG17176.1"/>
    <property type="molecule type" value="Genomic_DNA"/>
</dbReference>
<dbReference type="Gene3D" id="3.30.470.10">
    <property type="match status" value="1"/>
</dbReference>
<dbReference type="InterPro" id="IPR043132">
    <property type="entry name" value="BCAT-like_C"/>
</dbReference>
<dbReference type="PROSITE" id="PS00770">
    <property type="entry name" value="AA_TRANSFER_CLASS_4"/>
    <property type="match status" value="1"/>
</dbReference>
<evidence type="ECO:0000256" key="12">
    <source>
        <dbReference type="RuleBase" id="RU004516"/>
    </source>
</evidence>
<keyword evidence="3 12" id="KW-0663">Pyridoxal phosphate</keyword>
<dbReference type="Pfam" id="PF01063">
    <property type="entry name" value="Aminotran_4"/>
    <property type="match status" value="1"/>
</dbReference>
<keyword evidence="4" id="KW-0289">Folate biosynthesis</keyword>
<dbReference type="InterPro" id="IPR050571">
    <property type="entry name" value="Class-IV_PLP-Dep_Aminotrnsfr"/>
</dbReference>
<evidence type="ECO:0000256" key="7">
    <source>
        <dbReference type="ARBA" id="ARBA00049529"/>
    </source>
</evidence>
<dbReference type="AlphaFoldDB" id="A0A418XWI6"/>
<dbReference type="Gene3D" id="3.20.10.10">
    <property type="entry name" value="D-amino Acid Aminotransferase, subunit A, domain 2"/>
    <property type="match status" value="1"/>
</dbReference>
<comment type="cofactor">
    <cofactor evidence="1 12">
        <name>pyridoxal 5'-phosphate</name>
        <dbReference type="ChEBI" id="CHEBI:597326"/>
    </cofactor>
</comment>
<dbReference type="EC" id="4.1.3.38" evidence="6"/>
<reference evidence="13 14" key="1">
    <citation type="submission" date="2018-09" db="EMBL/GenBank/DDBJ databases">
        <title>Alcanivorax profundi sp. nov., isolated from 1000 m-depth seawater of the Mariana Trench.</title>
        <authorList>
            <person name="Liu J."/>
        </authorList>
    </citation>
    <scope>NUCLEOTIDE SEQUENCE [LARGE SCALE GENOMIC DNA]</scope>
    <source>
        <strain evidence="13 14">MTEO17</strain>
    </source>
</reference>
<dbReference type="OrthoDB" id="21319at2"/>
<evidence type="ECO:0000256" key="2">
    <source>
        <dbReference type="ARBA" id="ARBA00009320"/>
    </source>
</evidence>
<comment type="function">
    <text evidence="8">Involved in the biosynthesis of p-aminobenzoate (PABA), a precursor of tetrahydrofolate. Converts 4-amino-4-deoxychorismate into 4-aminobenzoate (PABA) and pyruvate.</text>
</comment>
<keyword evidence="14" id="KW-1185">Reference proteome</keyword>
<evidence type="ECO:0000256" key="11">
    <source>
        <dbReference type="RuleBase" id="RU004106"/>
    </source>
</evidence>
<proteinExistence type="inferred from homology"/>
<dbReference type="InterPro" id="IPR036038">
    <property type="entry name" value="Aminotransferase-like"/>
</dbReference>
<dbReference type="InterPro" id="IPR043131">
    <property type="entry name" value="BCAT-like_N"/>
</dbReference>
<dbReference type="GO" id="GO:0005829">
    <property type="term" value="C:cytosol"/>
    <property type="evidence" value="ECO:0007669"/>
    <property type="project" value="TreeGrafter"/>
</dbReference>
<evidence type="ECO:0000256" key="10">
    <source>
        <dbReference type="ARBA" id="ARBA00080135"/>
    </source>
</evidence>
<dbReference type="GO" id="GO:0008696">
    <property type="term" value="F:4-amino-4-deoxychorismate lyase activity"/>
    <property type="evidence" value="ECO:0007669"/>
    <property type="project" value="UniProtKB-EC"/>
</dbReference>
<evidence type="ECO:0000256" key="5">
    <source>
        <dbReference type="ARBA" id="ARBA00035633"/>
    </source>
</evidence>
<dbReference type="PANTHER" id="PTHR42743">
    <property type="entry name" value="AMINO-ACID AMINOTRANSFERASE"/>
    <property type="match status" value="1"/>
</dbReference>
<organism evidence="13 14">
    <name type="scientific">Alcanivorax profundi</name>
    <dbReference type="NCBI Taxonomy" id="2338368"/>
    <lineage>
        <taxon>Bacteria</taxon>
        <taxon>Pseudomonadati</taxon>
        <taxon>Pseudomonadota</taxon>
        <taxon>Gammaproteobacteria</taxon>
        <taxon>Oceanospirillales</taxon>
        <taxon>Alcanivoracaceae</taxon>
        <taxon>Alcanivorax</taxon>
    </lineage>
</organism>
<comment type="catalytic activity">
    <reaction evidence="7">
        <text>4-amino-4-deoxychorismate = 4-aminobenzoate + pyruvate + H(+)</text>
        <dbReference type="Rhea" id="RHEA:16201"/>
        <dbReference type="ChEBI" id="CHEBI:15361"/>
        <dbReference type="ChEBI" id="CHEBI:15378"/>
        <dbReference type="ChEBI" id="CHEBI:17836"/>
        <dbReference type="ChEBI" id="CHEBI:58406"/>
        <dbReference type="EC" id="4.1.3.38"/>
    </reaction>
</comment>
<dbReference type="InterPro" id="IPR001544">
    <property type="entry name" value="Aminotrans_IV"/>
</dbReference>
<gene>
    <name evidence="13" type="ORF">D4A39_10590</name>
</gene>
<accession>A0A418XWI6</accession>
<dbReference type="RefSeq" id="WP_119918082.1">
    <property type="nucleotide sequence ID" value="NZ_QYYA01000003.1"/>
</dbReference>
<name>A0A418XWI6_9GAMM</name>
<sequence>MTQVYLNGNFMAPDQARISPLDRGFLFADGVYEVIPAYNGVLFRFDEHLQRLERSLAEIGIHNPHDPAQWRSLCDSLVAHNGGGNLSVYLQITRGAAQKRDHAFPVPPVTPTVFMMTSPVAVPAADSPDTAQGSLAITLDDIRWARCDIKSISLLPNSLLRQQAVEAGAAEAILLRDGFVTEGSASNVFIVRNGTIVTPPKCHAILGGITRDLVVELCVAEGLPVAEQEISESQLRQAEEIWVTSSTREIVPIIQLNNSPVGSGQPGPVWKTVARHYVNFKRRLCGLDQE</sequence>
<keyword evidence="13" id="KW-0032">Aminotransferase</keyword>
<dbReference type="CDD" id="cd01558">
    <property type="entry name" value="D-AAT_like"/>
    <property type="match status" value="1"/>
</dbReference>
<keyword evidence="13" id="KW-0808">Transferase</keyword>
<dbReference type="GO" id="GO:0008652">
    <property type="term" value="P:amino acid biosynthetic process"/>
    <property type="evidence" value="ECO:0007669"/>
    <property type="project" value="UniProtKB-ARBA"/>
</dbReference>
<comment type="caution">
    <text evidence="13">The sequence shown here is derived from an EMBL/GenBank/DDBJ whole genome shotgun (WGS) entry which is preliminary data.</text>
</comment>
<comment type="similarity">
    <text evidence="2 11">Belongs to the class-IV pyridoxal-phosphate-dependent aminotransferase family.</text>
</comment>
<comment type="pathway">
    <text evidence="5">Cofactor biosynthesis; tetrahydrofolate biosynthesis; 4-aminobenzoate from chorismate: step 2/2.</text>
</comment>
<evidence type="ECO:0000256" key="4">
    <source>
        <dbReference type="ARBA" id="ARBA00022909"/>
    </source>
</evidence>
<protein>
    <recommendedName>
        <fullName evidence="9">Aminodeoxychorismate lyase</fullName>
        <ecNumber evidence="6">4.1.3.38</ecNumber>
    </recommendedName>
    <alternativeName>
        <fullName evidence="10">4-amino-4-deoxychorismate lyase</fullName>
    </alternativeName>
</protein>
<evidence type="ECO:0000256" key="6">
    <source>
        <dbReference type="ARBA" id="ARBA00035676"/>
    </source>
</evidence>